<evidence type="ECO:0000256" key="6">
    <source>
        <dbReference type="ARBA" id="ARBA00022989"/>
    </source>
</evidence>
<proteinExistence type="predicted"/>
<dbReference type="SUPFAM" id="SSF52540">
    <property type="entry name" value="P-loop containing nucleoside triphosphate hydrolases"/>
    <property type="match status" value="1"/>
</dbReference>
<dbReference type="GO" id="GO:0051646">
    <property type="term" value="P:mitochondrion localization"/>
    <property type="evidence" value="ECO:0007669"/>
    <property type="project" value="TreeGrafter"/>
</dbReference>
<evidence type="ECO:0000256" key="10">
    <source>
        <dbReference type="ARBA" id="ARBA00023136"/>
    </source>
</evidence>
<dbReference type="Gene3D" id="3.40.50.300">
    <property type="entry name" value="P-loop containing nucleotide triphosphate hydrolases"/>
    <property type="match status" value="1"/>
</dbReference>
<keyword evidence="7 11" id="KW-0175">Coiled coil</keyword>
<feature type="coiled-coil region" evidence="11">
    <location>
        <begin position="394"/>
        <end position="421"/>
    </location>
</feature>
<protein>
    <submittedName>
        <fullName evidence="15">Mitofusin-2</fullName>
    </submittedName>
</protein>
<dbReference type="GO" id="GO:0003924">
    <property type="term" value="F:GTPase activity"/>
    <property type="evidence" value="ECO:0007669"/>
    <property type="project" value="InterPro"/>
</dbReference>
<dbReference type="InterPro" id="IPR006884">
    <property type="entry name" value="Fzo/mitofusin_HR2"/>
</dbReference>
<evidence type="ECO:0000259" key="14">
    <source>
        <dbReference type="PROSITE" id="PS51718"/>
    </source>
</evidence>
<feature type="transmembrane region" description="Helical" evidence="13">
    <location>
        <begin position="641"/>
        <end position="659"/>
    </location>
</feature>
<dbReference type="InterPro" id="IPR027417">
    <property type="entry name" value="P-loop_NTPase"/>
</dbReference>
<dbReference type="PANTHER" id="PTHR10465">
    <property type="entry name" value="TRANSMEMBRANE GTPASE FZO1"/>
    <property type="match status" value="1"/>
</dbReference>
<dbReference type="AlphaFoldDB" id="A0A922HQK7"/>
<keyword evidence="10 13" id="KW-0472">Membrane</keyword>
<feature type="region of interest" description="Disordered" evidence="12">
    <location>
        <begin position="573"/>
        <end position="601"/>
    </location>
</feature>
<evidence type="ECO:0000256" key="5">
    <source>
        <dbReference type="ARBA" id="ARBA00022801"/>
    </source>
</evidence>
<evidence type="ECO:0000256" key="7">
    <source>
        <dbReference type="ARBA" id="ARBA00023054"/>
    </source>
</evidence>
<evidence type="ECO:0000256" key="12">
    <source>
        <dbReference type="SAM" id="MobiDB-lite"/>
    </source>
</evidence>
<dbReference type="Pfam" id="PF04799">
    <property type="entry name" value="Fzo_mitofusin"/>
    <property type="match status" value="1"/>
</dbReference>
<dbReference type="InterPro" id="IPR045063">
    <property type="entry name" value="Dynamin_N"/>
</dbReference>
<evidence type="ECO:0000313" key="16">
    <source>
        <dbReference type="Proteomes" id="UP000790347"/>
    </source>
</evidence>
<feature type="compositionally biased region" description="Polar residues" evidence="12">
    <location>
        <begin position="589"/>
        <end position="601"/>
    </location>
</feature>
<feature type="coiled-coil region" evidence="11">
    <location>
        <begin position="712"/>
        <end position="763"/>
    </location>
</feature>
<evidence type="ECO:0000256" key="8">
    <source>
        <dbReference type="ARBA" id="ARBA00023128"/>
    </source>
</evidence>
<dbReference type="SUPFAM" id="SSF111479">
    <property type="entry name" value="Fzo-like conserved region"/>
    <property type="match status" value="1"/>
</dbReference>
<reference evidence="15" key="2">
    <citation type="journal article" date="2022" name="Res Sq">
        <title>Comparative Genomics Reveals Insights into the Divergent Evolution of Astigmatic Mites and Household Pest Adaptations.</title>
        <authorList>
            <person name="Xiong Q."/>
            <person name="Wan A.T.-Y."/>
            <person name="Liu X.-Y."/>
            <person name="Fung C.S.-H."/>
            <person name="Xiao X."/>
            <person name="Malainual N."/>
            <person name="Hou J."/>
            <person name="Wang L."/>
            <person name="Wang M."/>
            <person name="Yang K."/>
            <person name="Cui Y."/>
            <person name="Leung E."/>
            <person name="Nong W."/>
            <person name="Shin S.-K."/>
            <person name="Au S."/>
            <person name="Jeong K.Y."/>
            <person name="Chew F.T."/>
            <person name="Hui J."/>
            <person name="Leung T.F."/>
            <person name="Tungtrongchitr A."/>
            <person name="Zhong N."/>
            <person name="Liu Z."/>
            <person name="Tsui S."/>
        </authorList>
    </citation>
    <scope>NUCLEOTIDE SEQUENCE</scope>
    <source>
        <strain evidence="15">Derf</strain>
        <tissue evidence="15">Whole organism</tissue>
    </source>
</reference>
<dbReference type="CDD" id="cd09912">
    <property type="entry name" value="DLP_2"/>
    <property type="match status" value="1"/>
</dbReference>
<accession>A0A922HQK7</accession>
<evidence type="ECO:0000256" key="11">
    <source>
        <dbReference type="SAM" id="Coils"/>
    </source>
</evidence>
<sequence length="765" mass="87424">MASIINRSLTIVSNGLSSFSHTATNNNNNIMTLDFNSTGDDNPLRIFVSAKKDINDLFIKAEKFVKNVDQFYRSYDESMFEQNNINFIENSIEKISGIRDVLARNNMKVAFFGRTSNGKSTVINAILQNKILPAGIGHTTNCFLQVEGTDETEPYIVLEDQRHNIESVKHLANALNTESLGDSTLVKVYWPKSKCSILHDDVVLVDSPGTDVTANLDKWIDLYCLDADVFVLVSNAESTLMQTEKNFFIKVKEKLSKPNIFILNNRWDASAHELDSLDLVRKQHLKRDKDFLVNDMGVLDENNAQNHVFFVSAIEVLRARLELEEGKQINISNYAHGFESRFREFIDFEKKFEQCLSKSAVQTKFGQHTLEVIKMTDDFNQFLMEISTKTIDVRNEKRNQIKIMKERVQKIKQQFQIFTNEVKLQICNLVKQVEQKVSTALNDEIRRLSTLVNDFDRPFNTDEISLNLYKKELHTHVEQGLGSNLKSRLSSALSCNVEATQRQMIDGVKRFISEMNFDQLLLNQVSSQQDFKLIYRINCESLCSDFQEDLEFRFSYGFFQLVRVLTGAGGGGGGSSNGMNGSKNEMDKSNLSLSQKPSNSLSHNQSLIRTTTDHLDLLDKLASSRSTIIVLAVGGSLIRVIGWHVIAITSAIYVLLYVYERFSWTTRAKENAFKKQYVAHATKKLRLIIDLTSANCSHQVQQELSSTFARLNRMVDQFVEQMQKEIQKLEQEVQLLNHQEQMIAVLKNEVRTLTSELQNFSEKYL</sequence>
<evidence type="ECO:0000256" key="2">
    <source>
        <dbReference type="ARBA" id="ARBA00022692"/>
    </source>
</evidence>
<dbReference type="Pfam" id="PF00350">
    <property type="entry name" value="Dynamin_N"/>
    <property type="match status" value="1"/>
</dbReference>
<keyword evidence="16" id="KW-1185">Reference proteome</keyword>
<dbReference type="InterPro" id="IPR030381">
    <property type="entry name" value="G_DYNAMIN_dom"/>
</dbReference>
<evidence type="ECO:0000256" key="1">
    <source>
        <dbReference type="ARBA" id="ARBA00004374"/>
    </source>
</evidence>
<evidence type="ECO:0000256" key="13">
    <source>
        <dbReference type="SAM" id="Phobius"/>
    </source>
</evidence>
<organism evidence="15 16">
    <name type="scientific">Dermatophagoides farinae</name>
    <name type="common">American house dust mite</name>
    <dbReference type="NCBI Taxonomy" id="6954"/>
    <lineage>
        <taxon>Eukaryota</taxon>
        <taxon>Metazoa</taxon>
        <taxon>Ecdysozoa</taxon>
        <taxon>Arthropoda</taxon>
        <taxon>Chelicerata</taxon>
        <taxon>Arachnida</taxon>
        <taxon>Acari</taxon>
        <taxon>Acariformes</taxon>
        <taxon>Sarcoptiformes</taxon>
        <taxon>Astigmata</taxon>
        <taxon>Psoroptidia</taxon>
        <taxon>Analgoidea</taxon>
        <taxon>Pyroglyphidae</taxon>
        <taxon>Dermatophagoidinae</taxon>
        <taxon>Dermatophagoides</taxon>
    </lineage>
</organism>
<keyword evidence="6 13" id="KW-1133">Transmembrane helix</keyword>
<keyword evidence="3" id="KW-0547">Nucleotide-binding</keyword>
<dbReference type="Proteomes" id="UP000790347">
    <property type="component" value="Unassembled WGS sequence"/>
</dbReference>
<evidence type="ECO:0000256" key="3">
    <source>
        <dbReference type="ARBA" id="ARBA00022741"/>
    </source>
</evidence>
<reference evidence="15" key="1">
    <citation type="submission" date="2013-05" db="EMBL/GenBank/DDBJ databases">
        <authorList>
            <person name="Yim A.K.Y."/>
            <person name="Chan T.F."/>
            <person name="Ji K.M."/>
            <person name="Liu X.Y."/>
            <person name="Zhou J.W."/>
            <person name="Li R.Q."/>
            <person name="Yang K.Y."/>
            <person name="Li J."/>
            <person name="Li M."/>
            <person name="Law P.T.W."/>
            <person name="Wu Y.L."/>
            <person name="Cai Z.L."/>
            <person name="Qin H."/>
            <person name="Bao Y."/>
            <person name="Leung R.K.K."/>
            <person name="Ng P.K.S."/>
            <person name="Zou J."/>
            <person name="Zhong X.J."/>
            <person name="Ran P.X."/>
            <person name="Zhong N.S."/>
            <person name="Liu Z.G."/>
            <person name="Tsui S.K.W."/>
        </authorList>
    </citation>
    <scope>NUCLEOTIDE SEQUENCE</scope>
    <source>
        <strain evidence="15">Derf</strain>
        <tissue evidence="15">Whole organism</tissue>
    </source>
</reference>
<evidence type="ECO:0000256" key="4">
    <source>
        <dbReference type="ARBA" id="ARBA00022787"/>
    </source>
</evidence>
<evidence type="ECO:0000313" key="15">
    <source>
        <dbReference type="EMBL" id="KAH9505818.1"/>
    </source>
</evidence>
<keyword evidence="4" id="KW-1000">Mitochondrion outer membrane</keyword>
<dbReference type="FunFam" id="3.40.50.300:FF:002843">
    <property type="entry name" value="Mitofusin 2"/>
    <property type="match status" value="1"/>
</dbReference>
<keyword evidence="2 13" id="KW-0812">Transmembrane</keyword>
<feature type="domain" description="Dynamin-type G" evidence="14">
    <location>
        <begin position="103"/>
        <end position="353"/>
    </location>
</feature>
<evidence type="ECO:0000256" key="9">
    <source>
        <dbReference type="ARBA" id="ARBA00023134"/>
    </source>
</evidence>
<dbReference type="EMBL" id="ASGP02000005">
    <property type="protein sequence ID" value="KAH9505818.1"/>
    <property type="molecule type" value="Genomic_DNA"/>
</dbReference>
<dbReference type="Gene3D" id="1.20.5.110">
    <property type="match status" value="1"/>
</dbReference>
<gene>
    <name evidence="15" type="primary">MFN2</name>
    <name evidence="15" type="ORF">DERF_010590</name>
</gene>
<dbReference type="GO" id="GO:0005741">
    <property type="term" value="C:mitochondrial outer membrane"/>
    <property type="evidence" value="ECO:0007669"/>
    <property type="project" value="UniProtKB-SubCell"/>
</dbReference>
<comment type="subcellular location">
    <subcellularLocation>
        <location evidence="1">Mitochondrion outer membrane</location>
        <topology evidence="1">Multi-pass membrane protein</topology>
    </subcellularLocation>
</comment>
<keyword evidence="5" id="KW-0378">Hydrolase</keyword>
<dbReference type="PROSITE" id="PS51718">
    <property type="entry name" value="G_DYNAMIN_2"/>
    <property type="match status" value="1"/>
</dbReference>
<comment type="caution">
    <text evidence="15">The sequence shown here is derived from an EMBL/GenBank/DDBJ whole genome shotgun (WGS) entry which is preliminary data.</text>
</comment>
<keyword evidence="8" id="KW-0496">Mitochondrion</keyword>
<dbReference type="PANTHER" id="PTHR10465:SF3">
    <property type="entry name" value="TRANSMEMBRANE GTPASE MARF-RELATED"/>
    <property type="match status" value="1"/>
</dbReference>
<dbReference type="InterPro" id="IPR027094">
    <property type="entry name" value="Mitofusin_fam"/>
</dbReference>
<dbReference type="GO" id="GO:0008053">
    <property type="term" value="P:mitochondrial fusion"/>
    <property type="evidence" value="ECO:0007669"/>
    <property type="project" value="InterPro"/>
</dbReference>
<dbReference type="GO" id="GO:0005525">
    <property type="term" value="F:GTP binding"/>
    <property type="evidence" value="ECO:0007669"/>
    <property type="project" value="UniProtKB-KW"/>
</dbReference>
<name>A0A922HQK7_DERFA</name>
<keyword evidence="9" id="KW-0342">GTP-binding</keyword>